<proteinExistence type="predicted"/>
<accession>A0A0A9HQD4</accession>
<dbReference type="AlphaFoldDB" id="A0A0A9HQD4"/>
<protein>
    <submittedName>
        <fullName evidence="1">Uncharacterized protein</fullName>
    </submittedName>
</protein>
<organism evidence="1">
    <name type="scientific">Arundo donax</name>
    <name type="common">Giant reed</name>
    <name type="synonym">Donax arundinaceus</name>
    <dbReference type="NCBI Taxonomy" id="35708"/>
    <lineage>
        <taxon>Eukaryota</taxon>
        <taxon>Viridiplantae</taxon>
        <taxon>Streptophyta</taxon>
        <taxon>Embryophyta</taxon>
        <taxon>Tracheophyta</taxon>
        <taxon>Spermatophyta</taxon>
        <taxon>Magnoliopsida</taxon>
        <taxon>Liliopsida</taxon>
        <taxon>Poales</taxon>
        <taxon>Poaceae</taxon>
        <taxon>PACMAD clade</taxon>
        <taxon>Arundinoideae</taxon>
        <taxon>Arundineae</taxon>
        <taxon>Arundo</taxon>
    </lineage>
</organism>
<evidence type="ECO:0000313" key="1">
    <source>
        <dbReference type="EMBL" id="JAE38952.1"/>
    </source>
</evidence>
<name>A0A0A9HQD4_ARUDO</name>
<reference evidence="1" key="2">
    <citation type="journal article" date="2015" name="Data Brief">
        <title>Shoot transcriptome of the giant reed, Arundo donax.</title>
        <authorList>
            <person name="Barrero R.A."/>
            <person name="Guerrero F.D."/>
            <person name="Moolhuijzen P."/>
            <person name="Goolsby J.A."/>
            <person name="Tidwell J."/>
            <person name="Bellgard S.E."/>
            <person name="Bellgard M.I."/>
        </authorList>
    </citation>
    <scope>NUCLEOTIDE SEQUENCE</scope>
    <source>
        <tissue evidence="1">Shoot tissue taken approximately 20 cm above the soil surface</tissue>
    </source>
</reference>
<dbReference type="EMBL" id="GBRH01158944">
    <property type="protein sequence ID" value="JAE38952.1"/>
    <property type="molecule type" value="Transcribed_RNA"/>
</dbReference>
<sequence length="27" mass="3096">MMSLMSFFLQSSSLLTIIQTLLQVMMT</sequence>
<reference evidence="1" key="1">
    <citation type="submission" date="2014-09" db="EMBL/GenBank/DDBJ databases">
        <authorList>
            <person name="Magalhaes I.L.F."/>
            <person name="Oliveira U."/>
            <person name="Santos F.R."/>
            <person name="Vidigal T.H.D.A."/>
            <person name="Brescovit A.D."/>
            <person name="Santos A.J."/>
        </authorList>
    </citation>
    <scope>NUCLEOTIDE SEQUENCE</scope>
    <source>
        <tissue evidence="1">Shoot tissue taken approximately 20 cm above the soil surface</tissue>
    </source>
</reference>